<dbReference type="Proteomes" id="UP000760480">
    <property type="component" value="Unassembled WGS sequence"/>
</dbReference>
<dbReference type="InterPro" id="IPR017113">
    <property type="entry name" value="Antirestriction_ArdC"/>
</dbReference>
<feature type="domain" description="N-terminal" evidence="1">
    <location>
        <begin position="11"/>
        <end position="131"/>
    </location>
</feature>
<sequence length="311" mass="34656">MTTQTATPKADVYERVTHAIVAALEAGTRPWLRPWDAAQAAGPVSRPLRQDGTPYRGVNVLLLWLEAMEQGYAAPFWMTYRQAQALGGQVRKGEHGSMVVYANAIHKTEIDRATGEEVEVEIPYMKGYTVFNVEQIDGLPDRYHATLAAPVRSDAERDAQLDAFFAATDATIRHGGNRAYYAIHFDWIQMPPFESFHDTESYYATLAHETTHWTRHPSRLNRDLGRKQWGDAGYAMEELVAEIGSAFVCAELGITPNVREDHAAYIASWLQVLKDDKKAIFTAASHAQKAADFLRARVDAHAAEAPEQLAA</sequence>
<reference evidence="3 4" key="1">
    <citation type="submission" date="2019-03" db="EMBL/GenBank/DDBJ databases">
        <title>Metabolic reconstructions from genomes of highly enriched 'Candidatus Accumulibacter' and 'Candidatus Competibacter' bioreactor populations.</title>
        <authorList>
            <person name="Annavajhala M.K."/>
            <person name="Welles L."/>
            <person name="Abbas B."/>
            <person name="Sorokin D."/>
            <person name="Park H."/>
            <person name="Van Loosdrecht M."/>
            <person name="Chandran K."/>
        </authorList>
    </citation>
    <scope>NUCLEOTIDE SEQUENCE [LARGE SCALE GENOMIC DNA]</scope>
    <source>
        <strain evidence="3 4">SBR_G</strain>
    </source>
</reference>
<protein>
    <submittedName>
        <fullName evidence="3">DUF1738 domain-containing protein</fullName>
    </submittedName>
</protein>
<evidence type="ECO:0000313" key="3">
    <source>
        <dbReference type="EMBL" id="NMQ21056.1"/>
    </source>
</evidence>
<name>A0ABX1TNS8_9GAMM</name>
<dbReference type="RefSeq" id="WP_169250322.1">
    <property type="nucleotide sequence ID" value="NZ_SPMZ01000075.1"/>
</dbReference>
<dbReference type="InterPro" id="IPR013610">
    <property type="entry name" value="ArdC_N"/>
</dbReference>
<evidence type="ECO:0000259" key="1">
    <source>
        <dbReference type="Pfam" id="PF08401"/>
    </source>
</evidence>
<dbReference type="PIRSF" id="PIRSF037112">
    <property type="entry name" value="Antirestriction_ArdC"/>
    <property type="match status" value="1"/>
</dbReference>
<dbReference type="EMBL" id="SPMZ01000075">
    <property type="protein sequence ID" value="NMQ21056.1"/>
    <property type="molecule type" value="Genomic_DNA"/>
</dbReference>
<keyword evidence="4" id="KW-1185">Reference proteome</keyword>
<proteinExistence type="predicted"/>
<organism evidence="3 4">
    <name type="scientific">Candidatus Competibacter phosphatis</name>
    <dbReference type="NCBI Taxonomy" id="221280"/>
    <lineage>
        <taxon>Bacteria</taxon>
        <taxon>Pseudomonadati</taxon>
        <taxon>Pseudomonadota</taxon>
        <taxon>Gammaproteobacteria</taxon>
        <taxon>Candidatus Competibacteraceae</taxon>
        <taxon>Candidatus Competibacter</taxon>
    </lineage>
</organism>
<dbReference type="InterPro" id="IPR041459">
    <property type="entry name" value="MPTase-PolyVal"/>
</dbReference>
<accession>A0ABX1TNS8</accession>
<dbReference type="Pfam" id="PF08401">
    <property type="entry name" value="ArdcN"/>
    <property type="match status" value="1"/>
</dbReference>
<comment type="caution">
    <text evidence="3">The sequence shown here is derived from an EMBL/GenBank/DDBJ whole genome shotgun (WGS) entry which is preliminary data.</text>
</comment>
<evidence type="ECO:0000259" key="2">
    <source>
        <dbReference type="Pfam" id="PF18818"/>
    </source>
</evidence>
<evidence type="ECO:0000313" key="4">
    <source>
        <dbReference type="Proteomes" id="UP000760480"/>
    </source>
</evidence>
<gene>
    <name evidence="3" type="ORF">E4P82_18780</name>
</gene>
<dbReference type="Pfam" id="PF18818">
    <property type="entry name" value="MPTase-PolyVal"/>
    <property type="match status" value="1"/>
</dbReference>
<feature type="domain" description="Polyvalent protein metallopeptidase" evidence="2">
    <location>
        <begin position="160"/>
        <end position="286"/>
    </location>
</feature>